<evidence type="ECO:0000256" key="7">
    <source>
        <dbReference type="ARBA" id="ARBA00022917"/>
    </source>
</evidence>
<name>A0A6J4RVP3_9ACTN</name>
<dbReference type="InterPro" id="IPR050055">
    <property type="entry name" value="EF-Tu_GTPase"/>
</dbReference>
<evidence type="ECO:0000256" key="2">
    <source>
        <dbReference type="ARBA" id="ARBA00022490"/>
    </source>
</evidence>
<dbReference type="InterPro" id="IPR004161">
    <property type="entry name" value="EFTu-like_2"/>
</dbReference>
<dbReference type="NCBIfam" id="NF000766">
    <property type="entry name" value="PRK00049.1"/>
    <property type="match status" value="1"/>
</dbReference>
<dbReference type="SUPFAM" id="SSF50465">
    <property type="entry name" value="EF-Tu/eEF-1alpha/eIF2-gamma C-terminal domain"/>
    <property type="match status" value="1"/>
</dbReference>
<evidence type="ECO:0000256" key="10">
    <source>
        <dbReference type="HAMAP-Rule" id="MF_00118"/>
    </source>
</evidence>
<feature type="binding site" evidence="10">
    <location>
        <begin position="140"/>
        <end position="143"/>
    </location>
    <ligand>
        <name>GTP</name>
        <dbReference type="ChEBI" id="CHEBI:37565"/>
    </ligand>
</feature>
<dbReference type="GO" id="GO:0005525">
    <property type="term" value="F:GTP binding"/>
    <property type="evidence" value="ECO:0007669"/>
    <property type="project" value="UniProtKB-UniRule"/>
</dbReference>
<dbReference type="FunFam" id="3.40.50.300:FF:000003">
    <property type="entry name" value="Elongation factor Tu"/>
    <property type="match status" value="1"/>
</dbReference>
<evidence type="ECO:0000259" key="11">
    <source>
        <dbReference type="PROSITE" id="PS51722"/>
    </source>
</evidence>
<comment type="subcellular location">
    <subcellularLocation>
        <location evidence="10">Cytoplasm</location>
    </subcellularLocation>
</comment>
<evidence type="ECO:0000256" key="4">
    <source>
        <dbReference type="ARBA" id="ARBA00022768"/>
    </source>
</evidence>
<dbReference type="CDD" id="cd03697">
    <property type="entry name" value="EFTU_II"/>
    <property type="match status" value="1"/>
</dbReference>
<keyword evidence="2 10" id="KW-0963">Cytoplasm</keyword>
<dbReference type="InterPro" id="IPR041709">
    <property type="entry name" value="EF-Tu_GTP-bd"/>
</dbReference>
<keyword evidence="4 10" id="KW-0251">Elongation factor</keyword>
<dbReference type="Pfam" id="PF00009">
    <property type="entry name" value="GTP_EFTU"/>
    <property type="match status" value="1"/>
</dbReference>
<accession>A0A6J4RVP3</accession>
<dbReference type="NCBIfam" id="TIGR00231">
    <property type="entry name" value="small_GTP"/>
    <property type="match status" value="1"/>
</dbReference>
<dbReference type="InterPro" id="IPR027417">
    <property type="entry name" value="P-loop_NTPase"/>
</dbReference>
<reference evidence="12" key="1">
    <citation type="submission" date="2020-02" db="EMBL/GenBank/DDBJ databases">
        <authorList>
            <person name="Meier V. D."/>
        </authorList>
    </citation>
    <scope>NUCLEOTIDE SEQUENCE</scope>
    <source>
        <strain evidence="12">AVDCRST_MAG25</strain>
    </source>
</reference>
<evidence type="ECO:0000256" key="8">
    <source>
        <dbReference type="ARBA" id="ARBA00023134"/>
    </source>
</evidence>
<evidence type="ECO:0000256" key="1">
    <source>
        <dbReference type="ARBA" id="ARBA00007249"/>
    </source>
</evidence>
<sequence length="400" mass="43647">MAKGKFERNKPHLNVGTIGHVDHGKTTLTAAITKVLAKRVSDDPANKIVAFDQIDNAPEERQRGITIATSHQEYATPNRHYAHVDCPGHADYVKNMITGAAQMDGAILVVSAADGPMPQTREHILLARQVGVPYVVVFLNKADMVDDPELLELVEMEVRELLSEYDFPGDDVPVVTGSALRALEGDEGEQGEEAIMALMEAVDTYVPEPERAIDRPFLLAVEDVFTIQGRGTVATGRVEAGEIGLNTEVEVVGVRPTRKTVVTGVEMFNKSMDKAQAGDNIGALLRGVKREDIERGQVLAKPGSITPHTKFKAEVYVLSKEEGGRHTPFFSNYRPQFYFRTTDVTGEIRLEEGVEMVMPGDNTVMNVELIAPIAMDEGLNFAIREGGRTVGAGVVTEIVE</sequence>
<evidence type="ECO:0000313" key="12">
    <source>
        <dbReference type="EMBL" id="CAA9482843.1"/>
    </source>
</evidence>
<evidence type="ECO:0000256" key="3">
    <source>
        <dbReference type="ARBA" id="ARBA00022741"/>
    </source>
</evidence>
<dbReference type="InterPro" id="IPR033720">
    <property type="entry name" value="EFTU_2"/>
</dbReference>
<dbReference type="GO" id="GO:0003746">
    <property type="term" value="F:translation elongation factor activity"/>
    <property type="evidence" value="ECO:0007669"/>
    <property type="project" value="UniProtKB-UniRule"/>
</dbReference>
<dbReference type="Pfam" id="PF03143">
    <property type="entry name" value="GTP_EFTU_D3"/>
    <property type="match status" value="1"/>
</dbReference>
<feature type="domain" description="Tr-type G" evidence="11">
    <location>
        <begin position="10"/>
        <end position="210"/>
    </location>
</feature>
<dbReference type="Gene3D" id="3.40.50.300">
    <property type="entry name" value="P-loop containing nucleotide triphosphate hydrolases"/>
    <property type="match status" value="1"/>
</dbReference>
<dbReference type="PROSITE" id="PS00301">
    <property type="entry name" value="G_TR_1"/>
    <property type="match status" value="1"/>
</dbReference>
<dbReference type="CDD" id="cd03707">
    <property type="entry name" value="EFTU_III"/>
    <property type="match status" value="1"/>
</dbReference>
<proteinExistence type="inferred from homology"/>
<dbReference type="Gene3D" id="2.40.30.10">
    <property type="entry name" value="Translation factors"/>
    <property type="match status" value="2"/>
</dbReference>
<dbReference type="NCBIfam" id="NF009373">
    <property type="entry name" value="PRK12736.1"/>
    <property type="match status" value="1"/>
</dbReference>
<dbReference type="InterPro" id="IPR009001">
    <property type="entry name" value="Transl_elong_EF1A/Init_IF2_C"/>
</dbReference>
<dbReference type="InterPro" id="IPR004541">
    <property type="entry name" value="Transl_elong_EFTu/EF1A_bac/org"/>
</dbReference>
<dbReference type="SUPFAM" id="SSF50447">
    <property type="entry name" value="Translation proteins"/>
    <property type="match status" value="1"/>
</dbReference>
<dbReference type="AlphaFoldDB" id="A0A6J4RVP3"/>
<keyword evidence="5 10" id="KW-0378">Hydrolase</keyword>
<dbReference type="GO" id="GO:0000287">
    <property type="term" value="F:magnesium ion binding"/>
    <property type="evidence" value="ECO:0007669"/>
    <property type="project" value="UniProtKB-UniRule"/>
</dbReference>
<keyword evidence="8 10" id="KW-0342">GTP-binding</keyword>
<feature type="binding site" evidence="10">
    <location>
        <position position="26"/>
    </location>
    <ligand>
        <name>Mg(2+)</name>
        <dbReference type="ChEBI" id="CHEBI:18420"/>
    </ligand>
</feature>
<keyword evidence="10" id="KW-0479">Metal-binding</keyword>
<dbReference type="InterPro" id="IPR000795">
    <property type="entry name" value="T_Tr_GTP-bd_dom"/>
</dbReference>
<dbReference type="PROSITE" id="PS51722">
    <property type="entry name" value="G_TR_2"/>
    <property type="match status" value="1"/>
</dbReference>
<protein>
    <recommendedName>
        <fullName evidence="9 10">Elongation factor Tu</fullName>
        <shortName evidence="10">EF-Tu</shortName>
        <ecNumber evidence="10">3.6.5.3</ecNumber>
    </recommendedName>
</protein>
<comment type="catalytic activity">
    <reaction evidence="10">
        <text>GTP + H2O = GDP + phosphate + H(+)</text>
        <dbReference type="Rhea" id="RHEA:19669"/>
        <dbReference type="ChEBI" id="CHEBI:15377"/>
        <dbReference type="ChEBI" id="CHEBI:15378"/>
        <dbReference type="ChEBI" id="CHEBI:37565"/>
        <dbReference type="ChEBI" id="CHEBI:43474"/>
        <dbReference type="ChEBI" id="CHEBI:58189"/>
        <dbReference type="EC" id="3.6.5.3"/>
    </reaction>
</comment>
<comment type="similarity">
    <text evidence="1 10">Belongs to the TRAFAC class translation factor GTPase superfamily. Classic translation factor GTPase family. EF-Tu/EF-1A subfamily.</text>
</comment>
<evidence type="ECO:0000256" key="5">
    <source>
        <dbReference type="ARBA" id="ARBA00022801"/>
    </source>
</evidence>
<keyword evidence="3 10" id="KW-0547">Nucleotide-binding</keyword>
<feature type="binding site" evidence="10">
    <location>
        <begin position="85"/>
        <end position="89"/>
    </location>
    <ligand>
        <name>GTP</name>
        <dbReference type="ChEBI" id="CHEBI:37565"/>
    </ligand>
</feature>
<dbReference type="HAMAP" id="MF_00118_B">
    <property type="entry name" value="EF_Tu_B"/>
    <property type="match status" value="1"/>
</dbReference>
<dbReference type="GO" id="GO:0005829">
    <property type="term" value="C:cytosol"/>
    <property type="evidence" value="ECO:0007669"/>
    <property type="project" value="TreeGrafter"/>
</dbReference>
<keyword evidence="6 10" id="KW-0460">Magnesium</keyword>
<dbReference type="InterPro" id="IPR004160">
    <property type="entry name" value="Transl_elong_EFTu/EF1A_C"/>
</dbReference>
<evidence type="ECO:0000256" key="6">
    <source>
        <dbReference type="ARBA" id="ARBA00022842"/>
    </source>
</evidence>
<dbReference type="InterPro" id="IPR009000">
    <property type="entry name" value="Transl_B-barrel_sf"/>
</dbReference>
<dbReference type="PRINTS" id="PR00315">
    <property type="entry name" value="ELONGATNFCT"/>
</dbReference>
<dbReference type="SUPFAM" id="SSF52540">
    <property type="entry name" value="P-loop containing nucleoside triphosphate hydrolases"/>
    <property type="match status" value="1"/>
</dbReference>
<comment type="function">
    <text evidence="10">GTP hydrolase that promotes the GTP-dependent binding of aminoacyl-tRNA to the A-site of ribosomes during protein biosynthesis.</text>
</comment>
<dbReference type="NCBIfam" id="TIGR00485">
    <property type="entry name" value="EF-Tu"/>
    <property type="match status" value="1"/>
</dbReference>
<dbReference type="PANTHER" id="PTHR43721">
    <property type="entry name" value="ELONGATION FACTOR TU-RELATED"/>
    <property type="match status" value="1"/>
</dbReference>
<dbReference type="PANTHER" id="PTHR43721:SF22">
    <property type="entry name" value="ELONGATION FACTOR TU, MITOCHONDRIAL"/>
    <property type="match status" value="1"/>
</dbReference>
<organism evidence="12">
    <name type="scientific">uncultured Rubrobacteraceae bacterium</name>
    <dbReference type="NCBI Taxonomy" id="349277"/>
    <lineage>
        <taxon>Bacteria</taxon>
        <taxon>Bacillati</taxon>
        <taxon>Actinomycetota</taxon>
        <taxon>Rubrobacteria</taxon>
        <taxon>Rubrobacterales</taxon>
        <taxon>Rubrobacteraceae</taxon>
        <taxon>environmental samples</taxon>
    </lineage>
</organism>
<dbReference type="GO" id="GO:0003924">
    <property type="term" value="F:GTPase activity"/>
    <property type="evidence" value="ECO:0007669"/>
    <property type="project" value="UniProtKB-UniRule"/>
</dbReference>
<dbReference type="CDD" id="cd01884">
    <property type="entry name" value="EF_Tu"/>
    <property type="match status" value="1"/>
</dbReference>
<comment type="subunit">
    <text evidence="10">Monomer.</text>
</comment>
<feature type="binding site" evidence="10">
    <location>
        <begin position="19"/>
        <end position="26"/>
    </location>
    <ligand>
        <name>GTP</name>
        <dbReference type="ChEBI" id="CHEBI:37565"/>
    </ligand>
</feature>
<gene>
    <name evidence="10" type="primary">tuf</name>
    <name evidence="12" type="ORF">AVDCRST_MAG25-2881</name>
</gene>
<dbReference type="EMBL" id="CADCVI010000192">
    <property type="protein sequence ID" value="CAA9482843.1"/>
    <property type="molecule type" value="Genomic_DNA"/>
</dbReference>
<dbReference type="NCBIfam" id="NF009372">
    <property type="entry name" value="PRK12735.1"/>
    <property type="match status" value="1"/>
</dbReference>
<dbReference type="FunFam" id="2.40.30.10:FF:000001">
    <property type="entry name" value="Elongation factor Tu"/>
    <property type="match status" value="1"/>
</dbReference>
<evidence type="ECO:0000256" key="9">
    <source>
        <dbReference type="ARBA" id="ARBA00029554"/>
    </source>
</evidence>
<dbReference type="InterPro" id="IPR031157">
    <property type="entry name" value="G_TR_CS"/>
</dbReference>
<dbReference type="EC" id="3.6.5.3" evidence="10"/>
<dbReference type="InterPro" id="IPR005225">
    <property type="entry name" value="Small_GTP-bd"/>
</dbReference>
<keyword evidence="7 10" id="KW-0648">Protein biosynthesis</keyword>
<dbReference type="Pfam" id="PF03144">
    <property type="entry name" value="GTP_EFTU_D2"/>
    <property type="match status" value="1"/>
</dbReference>